<proteinExistence type="predicted"/>
<comment type="caution">
    <text evidence="2">The sequence shown here is derived from an EMBL/GenBank/DDBJ whole genome shotgun (WGS) entry which is preliminary data.</text>
</comment>
<dbReference type="Proteomes" id="UP000248557">
    <property type="component" value="Unassembled WGS sequence"/>
</dbReference>
<dbReference type="EMBL" id="NGJK01000043">
    <property type="protein sequence ID" value="RAP03123.1"/>
    <property type="molecule type" value="Genomic_DNA"/>
</dbReference>
<feature type="coiled-coil region" evidence="1">
    <location>
        <begin position="2"/>
        <end position="67"/>
    </location>
</feature>
<dbReference type="RefSeq" id="WP_011406389.1">
    <property type="nucleotide sequence ID" value="NZ_CATZXA010000134.1"/>
</dbReference>
<reference evidence="2 3" key="1">
    <citation type="submission" date="2017-05" db="EMBL/GenBank/DDBJ databases">
        <title>Host range expansion of the Methanosphaera genus to humans and monogastric animals involves recent and extensive reduction in genome content.</title>
        <authorList>
            <person name="Hoedt E.C."/>
            <person name="Volmer J.G."/>
            <person name="Parks D.H."/>
            <person name="Rosewarne C.P."/>
            <person name="Denman S.E."/>
            <person name="Mcsweeney C.S."/>
            <person name="O Cuiv P."/>
            <person name="Hugenholtz P."/>
            <person name="Tyson G.W."/>
            <person name="Morrison M."/>
        </authorList>
    </citation>
    <scope>NUCLEOTIDE SEQUENCE [LARGE SCALE GENOMIC DNA]</scope>
    <source>
        <strain evidence="2 3">PA5</strain>
    </source>
</reference>
<evidence type="ECO:0000313" key="3">
    <source>
        <dbReference type="Proteomes" id="UP000248557"/>
    </source>
</evidence>
<protein>
    <submittedName>
        <fullName evidence="2">Uncharacterized protein</fullName>
    </submittedName>
</protein>
<name>A0A328Q0U6_9EURY</name>
<accession>A0A328Q0U6</accession>
<sequence length="78" mass="9534">MQKNLEQENKLLKMELDESKNNYKKLSLKIGKLIFQNEEYEREIKNLKEKITQLEQENNKLKNIQKENKWNLKSLINK</sequence>
<evidence type="ECO:0000256" key="1">
    <source>
        <dbReference type="SAM" id="Coils"/>
    </source>
</evidence>
<dbReference type="AlphaFoldDB" id="A0A328Q0U6"/>
<organism evidence="2 3">
    <name type="scientific">Methanosphaera stadtmanae</name>
    <dbReference type="NCBI Taxonomy" id="2317"/>
    <lineage>
        <taxon>Archaea</taxon>
        <taxon>Methanobacteriati</taxon>
        <taxon>Methanobacteriota</taxon>
        <taxon>Methanomada group</taxon>
        <taxon>Methanobacteria</taxon>
        <taxon>Methanobacteriales</taxon>
        <taxon>Methanobacteriaceae</taxon>
        <taxon>Methanosphaera</taxon>
    </lineage>
</organism>
<gene>
    <name evidence="2" type="ORF">CA615_03960</name>
</gene>
<keyword evidence="1" id="KW-0175">Coiled coil</keyword>
<evidence type="ECO:0000313" key="2">
    <source>
        <dbReference type="EMBL" id="RAP03123.1"/>
    </source>
</evidence>
<dbReference type="GeneID" id="3856032"/>